<dbReference type="GO" id="GO:0016491">
    <property type="term" value="F:oxidoreductase activity"/>
    <property type="evidence" value="ECO:0007669"/>
    <property type="project" value="InterPro"/>
</dbReference>
<organism evidence="2 3">
    <name type="scientific">Endobacterium cereale</name>
    <dbReference type="NCBI Taxonomy" id="2663029"/>
    <lineage>
        <taxon>Bacteria</taxon>
        <taxon>Pseudomonadati</taxon>
        <taxon>Pseudomonadota</taxon>
        <taxon>Alphaproteobacteria</taxon>
        <taxon>Hyphomicrobiales</taxon>
        <taxon>Rhizobiaceae</taxon>
        <taxon>Endobacterium</taxon>
    </lineage>
</organism>
<dbReference type="Proteomes" id="UP000435138">
    <property type="component" value="Unassembled WGS sequence"/>
</dbReference>
<dbReference type="AlphaFoldDB" id="A0A6A8ABJ0"/>
<gene>
    <name evidence="2" type="ORF">GAO09_08865</name>
</gene>
<keyword evidence="3" id="KW-1185">Reference proteome</keyword>
<proteinExistence type="predicted"/>
<dbReference type="RefSeq" id="WP_324185680.1">
    <property type="nucleotide sequence ID" value="NZ_JAYKOO010000012.1"/>
</dbReference>
<comment type="caution">
    <text evidence="2">The sequence shown here is derived from an EMBL/GenBank/DDBJ whole genome shotgun (WGS) entry which is preliminary data.</text>
</comment>
<dbReference type="PROSITE" id="PS51352">
    <property type="entry name" value="THIOREDOXIN_2"/>
    <property type="match status" value="1"/>
</dbReference>
<evidence type="ECO:0000313" key="3">
    <source>
        <dbReference type="Proteomes" id="UP000435138"/>
    </source>
</evidence>
<dbReference type="SUPFAM" id="SSF52833">
    <property type="entry name" value="Thioredoxin-like"/>
    <property type="match status" value="1"/>
</dbReference>
<reference evidence="2 3" key="1">
    <citation type="submission" date="2019-11" db="EMBL/GenBank/DDBJ databases">
        <title>Genome analysis of Rhizobacterium cereale a novel genus and species isolated from maize roots in North Spain.</title>
        <authorList>
            <person name="Menendez E."/>
            <person name="Flores-Felix J.D."/>
            <person name="Ramirez-Bahena M.-H."/>
            <person name="Igual J.M."/>
            <person name="Garcia-Fraile P."/>
            <person name="Peix A."/>
            <person name="Velazquez E."/>
        </authorList>
    </citation>
    <scope>NUCLEOTIDE SEQUENCE [LARGE SCALE GENOMIC DNA]</scope>
    <source>
        <strain evidence="2 3">RZME27</strain>
    </source>
</reference>
<feature type="domain" description="Thioredoxin" evidence="1">
    <location>
        <begin position="1"/>
        <end position="147"/>
    </location>
</feature>
<accession>A0A6A8ABJ0</accession>
<dbReference type="Pfam" id="PF00578">
    <property type="entry name" value="AhpC-TSA"/>
    <property type="match status" value="1"/>
</dbReference>
<dbReference type="InterPro" id="IPR000866">
    <property type="entry name" value="AhpC/TSA"/>
</dbReference>
<dbReference type="GO" id="GO:0016209">
    <property type="term" value="F:antioxidant activity"/>
    <property type="evidence" value="ECO:0007669"/>
    <property type="project" value="InterPro"/>
</dbReference>
<dbReference type="EMBL" id="WIXI01000039">
    <property type="protein sequence ID" value="MQY46161.1"/>
    <property type="molecule type" value="Genomic_DNA"/>
</dbReference>
<dbReference type="InterPro" id="IPR013766">
    <property type="entry name" value="Thioredoxin_domain"/>
</dbReference>
<protein>
    <submittedName>
        <fullName evidence="2">Redoxin domain-containing protein</fullName>
    </submittedName>
</protein>
<dbReference type="InterPro" id="IPR036249">
    <property type="entry name" value="Thioredoxin-like_sf"/>
</dbReference>
<name>A0A6A8ABJ0_9HYPH</name>
<sequence length="150" mass="16021">MKIPAVGGGVIHLPSDLGGSYGVVLIYRGHWCPFCNEQVAAFVAASDALQEEGIKVVAFSVDDEDETKDFIAKHDIPFRMGHSADLEAIVAAVGAYQNNAPARGRFLENTGFVLAPDGSVVNAVYSSRAIGRLVPSDVIRLVAFMKSSKR</sequence>
<evidence type="ECO:0000259" key="1">
    <source>
        <dbReference type="PROSITE" id="PS51352"/>
    </source>
</evidence>
<dbReference type="Gene3D" id="3.40.30.10">
    <property type="entry name" value="Glutaredoxin"/>
    <property type="match status" value="1"/>
</dbReference>
<evidence type="ECO:0000313" key="2">
    <source>
        <dbReference type="EMBL" id="MQY46161.1"/>
    </source>
</evidence>